<accession>A0ABU2YU62</accession>
<comment type="caution">
    <text evidence="2">The sequence shown here is derived from an EMBL/GenBank/DDBJ whole genome shotgun (WGS) entry which is preliminary data.</text>
</comment>
<reference evidence="2" key="1">
    <citation type="submission" date="2024-05" db="EMBL/GenBank/DDBJ databases">
        <title>30 novel species of actinomycetes from the DSMZ collection.</title>
        <authorList>
            <person name="Nouioui I."/>
        </authorList>
    </citation>
    <scope>NUCLEOTIDE SEQUENCE</scope>
    <source>
        <strain evidence="2">DSM 3412</strain>
    </source>
</reference>
<feature type="coiled-coil region" evidence="1">
    <location>
        <begin position="49"/>
        <end position="76"/>
    </location>
</feature>
<evidence type="ECO:0000313" key="3">
    <source>
        <dbReference type="Proteomes" id="UP001180737"/>
    </source>
</evidence>
<keyword evidence="3" id="KW-1185">Reference proteome</keyword>
<name>A0ABU2YU62_9ACTN</name>
<sequence length="235" mass="25712">MKISRLAMLAKKTVEAAWLNAPAYDLATLAAEALESAQLLQSPETAADAERLRVDLAQEELAYERLRVALESAKRGRRWQRSRVAELERLLTASERASETNFWSYVSQKDRADAARDDAIAALTEAAELTPEHAEALLERAREIAKAPTWPALHPTVAVYRARCDSMRLGLYATPRAARAHCTAHARSRFPGVSLAWIDDADGGGDLVAGDMERATGYSVAAMTVESAYDPDGDE</sequence>
<keyword evidence="1" id="KW-0175">Coiled coil</keyword>
<proteinExistence type="predicted"/>
<dbReference type="RefSeq" id="WP_052146358.1">
    <property type="nucleotide sequence ID" value="NZ_JAVRFJ010000007.1"/>
</dbReference>
<evidence type="ECO:0000313" key="2">
    <source>
        <dbReference type="EMBL" id="MDT0567868.1"/>
    </source>
</evidence>
<dbReference type="EMBL" id="JAVRFJ010000007">
    <property type="protein sequence ID" value="MDT0567868.1"/>
    <property type="molecule type" value="Genomic_DNA"/>
</dbReference>
<gene>
    <name evidence="2" type="ORF">RM704_10370</name>
</gene>
<protein>
    <submittedName>
        <fullName evidence="2">Uncharacterized protein</fullName>
    </submittedName>
</protein>
<organism evidence="2 3">
    <name type="scientific">Streptomyces gottesmaniae</name>
    <dbReference type="NCBI Taxonomy" id="3075518"/>
    <lineage>
        <taxon>Bacteria</taxon>
        <taxon>Bacillati</taxon>
        <taxon>Actinomycetota</taxon>
        <taxon>Actinomycetes</taxon>
        <taxon>Kitasatosporales</taxon>
        <taxon>Streptomycetaceae</taxon>
        <taxon>Streptomyces</taxon>
    </lineage>
</organism>
<dbReference type="Proteomes" id="UP001180737">
    <property type="component" value="Unassembled WGS sequence"/>
</dbReference>
<evidence type="ECO:0000256" key="1">
    <source>
        <dbReference type="SAM" id="Coils"/>
    </source>
</evidence>